<sequence length="160" mass="18477">METEIRIMCRVGSDGFFVWHLEFSESFCEFFFLENSEWLLSVRIIRYGSFYPFLFSPSSPFSPPTSSHHPIFPHSCLPEYLVTEAAIAPHPSSHFHGLESFFTSPQRSFILPASSIQHRGNMILFLIDLELELQLVFNFTTSLHLSISLSMIFLFHPIVL</sequence>
<dbReference type="AlphaFoldDB" id="A0A4V3SHQ5"/>
<protein>
    <submittedName>
        <fullName evidence="1">Uncharacterized protein</fullName>
    </submittedName>
</protein>
<gene>
    <name evidence="1" type="ORF">EX30DRAFT_210022</name>
</gene>
<dbReference type="InParanoid" id="A0A4V3SHQ5"/>
<dbReference type="Proteomes" id="UP000298138">
    <property type="component" value="Unassembled WGS sequence"/>
</dbReference>
<name>A0A4V3SHQ5_9PEZI</name>
<reference evidence="1 2" key="1">
    <citation type="submission" date="2019-04" db="EMBL/GenBank/DDBJ databases">
        <title>Comparative genomics and transcriptomics to analyze fruiting body development in filamentous ascomycetes.</title>
        <authorList>
            <consortium name="DOE Joint Genome Institute"/>
            <person name="Lutkenhaus R."/>
            <person name="Traeger S."/>
            <person name="Breuer J."/>
            <person name="Kuo A."/>
            <person name="Lipzen A."/>
            <person name="Pangilinan J."/>
            <person name="Dilworth D."/>
            <person name="Sandor L."/>
            <person name="Poggeler S."/>
            <person name="Barry K."/>
            <person name="Grigoriev I.V."/>
            <person name="Nowrousian M."/>
        </authorList>
    </citation>
    <scope>NUCLEOTIDE SEQUENCE [LARGE SCALE GENOMIC DNA]</scope>
    <source>
        <strain evidence="1 2">CBS 389.68</strain>
    </source>
</reference>
<evidence type="ECO:0000313" key="1">
    <source>
        <dbReference type="EMBL" id="TGZ77154.1"/>
    </source>
</evidence>
<organism evidence="1 2">
    <name type="scientific">Ascodesmis nigricans</name>
    <dbReference type="NCBI Taxonomy" id="341454"/>
    <lineage>
        <taxon>Eukaryota</taxon>
        <taxon>Fungi</taxon>
        <taxon>Dikarya</taxon>
        <taxon>Ascomycota</taxon>
        <taxon>Pezizomycotina</taxon>
        <taxon>Pezizomycetes</taxon>
        <taxon>Pezizales</taxon>
        <taxon>Ascodesmidaceae</taxon>
        <taxon>Ascodesmis</taxon>
    </lineage>
</organism>
<dbReference type="EMBL" id="ML220158">
    <property type="protein sequence ID" value="TGZ77154.1"/>
    <property type="molecule type" value="Genomic_DNA"/>
</dbReference>
<proteinExistence type="predicted"/>
<accession>A0A4V3SHQ5</accession>
<evidence type="ECO:0000313" key="2">
    <source>
        <dbReference type="Proteomes" id="UP000298138"/>
    </source>
</evidence>
<keyword evidence="2" id="KW-1185">Reference proteome</keyword>